<reference evidence="2" key="1">
    <citation type="submission" date="2022-12" db="EMBL/GenBank/DDBJ databases">
        <authorList>
            <person name="Petersen C."/>
        </authorList>
    </citation>
    <scope>NUCLEOTIDE SEQUENCE</scope>
    <source>
        <strain evidence="2">IBT 17660</strain>
    </source>
</reference>
<evidence type="ECO:0000313" key="2">
    <source>
        <dbReference type="EMBL" id="KAJ5465982.1"/>
    </source>
</evidence>
<feature type="transmembrane region" description="Helical" evidence="1">
    <location>
        <begin position="112"/>
        <end position="132"/>
    </location>
</feature>
<feature type="transmembrane region" description="Helical" evidence="1">
    <location>
        <begin position="57"/>
        <end position="77"/>
    </location>
</feature>
<comment type="caution">
    <text evidence="2">The sequence shown here is derived from an EMBL/GenBank/DDBJ whole genome shotgun (WGS) entry which is preliminary data.</text>
</comment>
<proteinExistence type="predicted"/>
<keyword evidence="1" id="KW-0472">Membrane</keyword>
<sequence length="230" mass="25959">MSGRAQVLVRRWFQPSQSQSANKVSSELFEEICGDCGRVNQGTLYTQMLREEAEMNWKYNLSAGTGNWVLLAGYLVVPGTFTSLKNSDQVEQNLQQNDAGRVLLKTIQNPPLLAIACIFLVFGVVLLGWLSVKFRDSYSWLINRIFMPACMNAAAGLLTTLVNVLTLQSGDCSVMAFMTFIVTGVTFLLFLALFAIFKFWKLRKVIEEDKLHHLSSTPKHLFAYLKRTFL</sequence>
<keyword evidence="3" id="KW-1185">Reference proteome</keyword>
<evidence type="ECO:0000313" key="3">
    <source>
        <dbReference type="Proteomes" id="UP001147760"/>
    </source>
</evidence>
<feature type="transmembrane region" description="Helical" evidence="1">
    <location>
        <begin position="174"/>
        <end position="197"/>
    </location>
</feature>
<keyword evidence="1" id="KW-0812">Transmembrane</keyword>
<dbReference type="AlphaFoldDB" id="A0A9W9WJQ3"/>
<dbReference type="OrthoDB" id="3254104at2759"/>
<accession>A0A9W9WJQ3</accession>
<dbReference type="Proteomes" id="UP001147760">
    <property type="component" value="Unassembled WGS sequence"/>
</dbReference>
<gene>
    <name evidence="2" type="ORF">N7530_009769</name>
</gene>
<feature type="transmembrane region" description="Helical" evidence="1">
    <location>
        <begin position="144"/>
        <end position="162"/>
    </location>
</feature>
<keyword evidence="1" id="KW-1133">Transmembrane helix</keyword>
<organism evidence="2 3">
    <name type="scientific">Penicillium desertorum</name>
    <dbReference type="NCBI Taxonomy" id="1303715"/>
    <lineage>
        <taxon>Eukaryota</taxon>
        <taxon>Fungi</taxon>
        <taxon>Dikarya</taxon>
        <taxon>Ascomycota</taxon>
        <taxon>Pezizomycotina</taxon>
        <taxon>Eurotiomycetes</taxon>
        <taxon>Eurotiomycetidae</taxon>
        <taxon>Eurotiales</taxon>
        <taxon>Aspergillaceae</taxon>
        <taxon>Penicillium</taxon>
    </lineage>
</organism>
<evidence type="ECO:0000256" key="1">
    <source>
        <dbReference type="SAM" id="Phobius"/>
    </source>
</evidence>
<name>A0A9W9WJQ3_9EURO</name>
<dbReference type="EMBL" id="JAPWDO010000006">
    <property type="protein sequence ID" value="KAJ5465982.1"/>
    <property type="molecule type" value="Genomic_DNA"/>
</dbReference>
<reference evidence="2" key="2">
    <citation type="journal article" date="2023" name="IMA Fungus">
        <title>Comparative genomic study of the Penicillium genus elucidates a diverse pangenome and 15 lateral gene transfer events.</title>
        <authorList>
            <person name="Petersen C."/>
            <person name="Sorensen T."/>
            <person name="Nielsen M.R."/>
            <person name="Sondergaard T.E."/>
            <person name="Sorensen J.L."/>
            <person name="Fitzpatrick D.A."/>
            <person name="Frisvad J.C."/>
            <person name="Nielsen K.L."/>
        </authorList>
    </citation>
    <scope>NUCLEOTIDE SEQUENCE</scope>
    <source>
        <strain evidence="2">IBT 17660</strain>
    </source>
</reference>
<protein>
    <submittedName>
        <fullName evidence="2">Uncharacterized protein</fullName>
    </submittedName>
</protein>